<dbReference type="CDD" id="cd05013">
    <property type="entry name" value="SIS_RpiR"/>
    <property type="match status" value="1"/>
</dbReference>
<organism evidence="6 7">
    <name type="scientific">Candidatus Anaerostipes excrementavium</name>
    <dbReference type="NCBI Taxonomy" id="2838463"/>
    <lineage>
        <taxon>Bacteria</taxon>
        <taxon>Bacillati</taxon>
        <taxon>Bacillota</taxon>
        <taxon>Clostridia</taxon>
        <taxon>Lachnospirales</taxon>
        <taxon>Lachnospiraceae</taxon>
        <taxon>Anaerostipes</taxon>
    </lineage>
</organism>
<dbReference type="Proteomes" id="UP000886721">
    <property type="component" value="Unassembled WGS sequence"/>
</dbReference>
<keyword evidence="2" id="KW-0238">DNA-binding</keyword>
<dbReference type="EMBL" id="DXEM01000006">
    <property type="protein sequence ID" value="HIX66839.1"/>
    <property type="molecule type" value="Genomic_DNA"/>
</dbReference>
<proteinExistence type="predicted"/>
<evidence type="ECO:0000256" key="1">
    <source>
        <dbReference type="ARBA" id="ARBA00023015"/>
    </source>
</evidence>
<dbReference type="GO" id="GO:0003677">
    <property type="term" value="F:DNA binding"/>
    <property type="evidence" value="ECO:0007669"/>
    <property type="project" value="UniProtKB-KW"/>
</dbReference>
<dbReference type="InterPro" id="IPR047640">
    <property type="entry name" value="RpiR-like"/>
</dbReference>
<dbReference type="GO" id="GO:0003700">
    <property type="term" value="F:DNA-binding transcription factor activity"/>
    <property type="evidence" value="ECO:0007669"/>
    <property type="project" value="InterPro"/>
</dbReference>
<dbReference type="InterPro" id="IPR035472">
    <property type="entry name" value="RpiR-like_SIS"/>
</dbReference>
<dbReference type="InterPro" id="IPR001347">
    <property type="entry name" value="SIS_dom"/>
</dbReference>
<dbReference type="SUPFAM" id="SSF46689">
    <property type="entry name" value="Homeodomain-like"/>
    <property type="match status" value="1"/>
</dbReference>
<accession>A0A9D2B970</accession>
<dbReference type="PROSITE" id="PS51071">
    <property type="entry name" value="HTH_RPIR"/>
    <property type="match status" value="1"/>
</dbReference>
<dbReference type="PANTHER" id="PTHR30514:SF21">
    <property type="entry name" value="RPIR-FAMILY TRANSCRIPTIONAL REGULATOR"/>
    <property type="match status" value="1"/>
</dbReference>
<dbReference type="Pfam" id="PF01418">
    <property type="entry name" value="HTH_6"/>
    <property type="match status" value="1"/>
</dbReference>
<dbReference type="InterPro" id="IPR000281">
    <property type="entry name" value="HTH_RpiR"/>
</dbReference>
<feature type="domain" description="HTH rpiR-type" evidence="4">
    <location>
        <begin position="1"/>
        <end position="76"/>
    </location>
</feature>
<reference evidence="6" key="1">
    <citation type="journal article" date="2021" name="PeerJ">
        <title>Extensive microbial diversity within the chicken gut microbiome revealed by metagenomics and culture.</title>
        <authorList>
            <person name="Gilroy R."/>
            <person name="Ravi A."/>
            <person name="Getino M."/>
            <person name="Pursley I."/>
            <person name="Horton D.L."/>
            <person name="Alikhan N.F."/>
            <person name="Baker D."/>
            <person name="Gharbi K."/>
            <person name="Hall N."/>
            <person name="Watson M."/>
            <person name="Adriaenssens E.M."/>
            <person name="Foster-Nyarko E."/>
            <person name="Jarju S."/>
            <person name="Secka A."/>
            <person name="Antonio M."/>
            <person name="Oren A."/>
            <person name="Chaudhuri R.R."/>
            <person name="La Ragione R."/>
            <person name="Hildebrand F."/>
            <person name="Pallen M.J."/>
        </authorList>
    </citation>
    <scope>NUCLEOTIDE SEQUENCE</scope>
    <source>
        <strain evidence="6">CHK191-13928</strain>
    </source>
</reference>
<reference evidence="6" key="2">
    <citation type="submission" date="2021-04" db="EMBL/GenBank/DDBJ databases">
        <authorList>
            <person name="Gilroy R."/>
        </authorList>
    </citation>
    <scope>NUCLEOTIDE SEQUENCE</scope>
    <source>
        <strain evidence="6">CHK191-13928</strain>
    </source>
</reference>
<evidence type="ECO:0000313" key="6">
    <source>
        <dbReference type="EMBL" id="HIX66839.1"/>
    </source>
</evidence>
<dbReference type="InterPro" id="IPR036388">
    <property type="entry name" value="WH-like_DNA-bd_sf"/>
</dbReference>
<dbReference type="GO" id="GO:0097367">
    <property type="term" value="F:carbohydrate derivative binding"/>
    <property type="evidence" value="ECO:0007669"/>
    <property type="project" value="InterPro"/>
</dbReference>
<keyword evidence="3" id="KW-0804">Transcription</keyword>
<evidence type="ECO:0000256" key="3">
    <source>
        <dbReference type="ARBA" id="ARBA00023163"/>
    </source>
</evidence>
<name>A0A9D2B970_9FIRM</name>
<dbReference type="InterPro" id="IPR046348">
    <property type="entry name" value="SIS_dom_sf"/>
</dbReference>
<keyword evidence="1" id="KW-0805">Transcription regulation</keyword>
<evidence type="ECO:0000259" key="5">
    <source>
        <dbReference type="PROSITE" id="PS51464"/>
    </source>
</evidence>
<dbReference type="Pfam" id="PF01380">
    <property type="entry name" value="SIS"/>
    <property type="match status" value="1"/>
</dbReference>
<dbReference type="GO" id="GO:1901135">
    <property type="term" value="P:carbohydrate derivative metabolic process"/>
    <property type="evidence" value="ECO:0007669"/>
    <property type="project" value="InterPro"/>
</dbReference>
<comment type="caution">
    <text evidence="6">The sequence shown here is derived from an EMBL/GenBank/DDBJ whole genome shotgun (WGS) entry which is preliminary data.</text>
</comment>
<dbReference type="Gene3D" id="3.40.50.10490">
    <property type="entry name" value="Glucose-6-phosphate isomerase like protein, domain 1"/>
    <property type="match status" value="1"/>
</dbReference>
<protein>
    <submittedName>
        <fullName evidence="6">MurR/RpiR family transcriptional regulator</fullName>
    </submittedName>
</protein>
<gene>
    <name evidence="6" type="ORF">H9735_01785</name>
</gene>
<dbReference type="InterPro" id="IPR009057">
    <property type="entry name" value="Homeodomain-like_sf"/>
</dbReference>
<dbReference type="Gene3D" id="1.10.10.10">
    <property type="entry name" value="Winged helix-like DNA-binding domain superfamily/Winged helix DNA-binding domain"/>
    <property type="match status" value="1"/>
</dbReference>
<evidence type="ECO:0000313" key="7">
    <source>
        <dbReference type="Proteomes" id="UP000886721"/>
    </source>
</evidence>
<dbReference type="SUPFAM" id="SSF53697">
    <property type="entry name" value="SIS domain"/>
    <property type="match status" value="1"/>
</dbReference>
<dbReference type="PROSITE" id="PS51464">
    <property type="entry name" value="SIS"/>
    <property type="match status" value="1"/>
</dbReference>
<dbReference type="PANTHER" id="PTHR30514">
    <property type="entry name" value="GLUCOKINASE"/>
    <property type="match status" value="1"/>
</dbReference>
<dbReference type="AlphaFoldDB" id="A0A9D2B970"/>
<feature type="domain" description="SIS" evidence="5">
    <location>
        <begin position="111"/>
        <end position="248"/>
    </location>
</feature>
<evidence type="ECO:0000259" key="4">
    <source>
        <dbReference type="PROSITE" id="PS51071"/>
    </source>
</evidence>
<sequence>MIFQISKELYDQLSETEKYIVDFISENEEKIPFLSITNIADKTFSSSATVSRTIQKCGFQGISDLRYRISQQSDNKNTEESPYAINKILDQIYQEATHTIDNLQITSILKTIEYIKSAEKIYLYARGFTVQIAEEFQMYLQLLGYHTILVSDVQWMKQTNKIVTNKDMIFIISNRNSTRALAESARMARRIGTKIVVCCCKSPTELEKYSDILLLGHSEIIMKSKGLISYSYISLMIIIEIIIKYLSS</sequence>
<evidence type="ECO:0000256" key="2">
    <source>
        <dbReference type="ARBA" id="ARBA00023125"/>
    </source>
</evidence>